<protein>
    <submittedName>
        <fullName evidence="2">Uncharacterized protein</fullName>
    </submittedName>
</protein>
<evidence type="ECO:0000313" key="3">
    <source>
        <dbReference type="Proteomes" id="UP001320420"/>
    </source>
</evidence>
<dbReference type="EMBL" id="JAKJXP020000040">
    <property type="protein sequence ID" value="KAK7752251.1"/>
    <property type="molecule type" value="Genomic_DNA"/>
</dbReference>
<evidence type="ECO:0000313" key="2">
    <source>
        <dbReference type="EMBL" id="KAK7752251.1"/>
    </source>
</evidence>
<evidence type="ECO:0000256" key="1">
    <source>
        <dbReference type="SAM" id="MobiDB-lite"/>
    </source>
</evidence>
<feature type="compositionally biased region" description="Basic residues" evidence="1">
    <location>
        <begin position="1"/>
        <end position="11"/>
    </location>
</feature>
<dbReference type="AlphaFoldDB" id="A0AAN9US46"/>
<feature type="region of interest" description="Disordered" evidence="1">
    <location>
        <begin position="45"/>
        <end position="80"/>
    </location>
</feature>
<name>A0AAN9US46_9PEZI</name>
<sequence length="155" mass="17005">MGPGSHRRRSSVKTAVSLNRVAEESNGHNAGIFEALRRYSLMPFEDQTPEKARRASRPPEIAEEVPLLSSSAGQERKHSSKDLLQNILDRASVQLPRTASPSIAQERLVMRKKSGKGRDTVQDSVPCAEDWRPHVCLDEQLTPVTFSGGSSSLTG</sequence>
<comment type="caution">
    <text evidence="2">The sequence shown here is derived from an EMBL/GenBank/DDBJ whole genome shotgun (WGS) entry which is preliminary data.</text>
</comment>
<proteinExistence type="predicted"/>
<accession>A0AAN9US46</accession>
<keyword evidence="3" id="KW-1185">Reference proteome</keyword>
<dbReference type="Proteomes" id="UP001320420">
    <property type="component" value="Unassembled WGS sequence"/>
</dbReference>
<gene>
    <name evidence="2" type="ORF">SLS62_005785</name>
</gene>
<reference evidence="2 3" key="1">
    <citation type="submission" date="2024-02" db="EMBL/GenBank/DDBJ databases">
        <title>De novo assembly and annotation of 12 fungi associated with fruit tree decline syndrome in Ontario, Canada.</title>
        <authorList>
            <person name="Sulman M."/>
            <person name="Ellouze W."/>
            <person name="Ilyukhin E."/>
        </authorList>
    </citation>
    <scope>NUCLEOTIDE SEQUENCE [LARGE SCALE GENOMIC DNA]</scope>
    <source>
        <strain evidence="2 3">M11/M66-122</strain>
    </source>
</reference>
<feature type="region of interest" description="Disordered" evidence="1">
    <location>
        <begin position="1"/>
        <end position="22"/>
    </location>
</feature>
<organism evidence="2 3">
    <name type="scientific">Diatrype stigma</name>
    <dbReference type="NCBI Taxonomy" id="117547"/>
    <lineage>
        <taxon>Eukaryota</taxon>
        <taxon>Fungi</taxon>
        <taxon>Dikarya</taxon>
        <taxon>Ascomycota</taxon>
        <taxon>Pezizomycotina</taxon>
        <taxon>Sordariomycetes</taxon>
        <taxon>Xylariomycetidae</taxon>
        <taxon>Xylariales</taxon>
        <taxon>Diatrypaceae</taxon>
        <taxon>Diatrype</taxon>
    </lineage>
</organism>